<comment type="caution">
    <text evidence="1">The sequence shown here is derived from an EMBL/GenBank/DDBJ whole genome shotgun (WGS) entry which is preliminary data.</text>
</comment>
<dbReference type="EMBL" id="BLXT01001860">
    <property type="protein sequence ID" value="GFN88623.1"/>
    <property type="molecule type" value="Genomic_DNA"/>
</dbReference>
<sequence>MAAGVRSCPNLGVSKKSCAIINFEKYSPVCHFKLDIAARAQLLWHSVRTTAGEMFSYHDNQYHITSGMQDKLHGTRNTYYIEVLIDILRKPITIGLRDLHNHTDLALMSTPFHT</sequence>
<keyword evidence="2" id="KW-1185">Reference proteome</keyword>
<dbReference type="Proteomes" id="UP000735302">
    <property type="component" value="Unassembled WGS sequence"/>
</dbReference>
<protein>
    <submittedName>
        <fullName evidence="1">Uncharacterized protein</fullName>
    </submittedName>
</protein>
<dbReference type="AlphaFoldDB" id="A0AAV3Z2K8"/>
<name>A0AAV3Z2K8_9GAST</name>
<evidence type="ECO:0000313" key="2">
    <source>
        <dbReference type="Proteomes" id="UP000735302"/>
    </source>
</evidence>
<evidence type="ECO:0000313" key="1">
    <source>
        <dbReference type="EMBL" id="GFN88623.1"/>
    </source>
</evidence>
<reference evidence="1 2" key="1">
    <citation type="journal article" date="2021" name="Elife">
        <title>Chloroplast acquisition without the gene transfer in kleptoplastic sea slugs, Plakobranchus ocellatus.</title>
        <authorList>
            <person name="Maeda T."/>
            <person name="Takahashi S."/>
            <person name="Yoshida T."/>
            <person name="Shimamura S."/>
            <person name="Takaki Y."/>
            <person name="Nagai Y."/>
            <person name="Toyoda A."/>
            <person name="Suzuki Y."/>
            <person name="Arimoto A."/>
            <person name="Ishii H."/>
            <person name="Satoh N."/>
            <person name="Nishiyama T."/>
            <person name="Hasebe M."/>
            <person name="Maruyama T."/>
            <person name="Minagawa J."/>
            <person name="Obokata J."/>
            <person name="Shigenobu S."/>
        </authorList>
    </citation>
    <scope>NUCLEOTIDE SEQUENCE [LARGE SCALE GENOMIC DNA]</scope>
</reference>
<gene>
    <name evidence="1" type="ORF">PoB_001512900</name>
</gene>
<organism evidence="1 2">
    <name type="scientific">Plakobranchus ocellatus</name>
    <dbReference type="NCBI Taxonomy" id="259542"/>
    <lineage>
        <taxon>Eukaryota</taxon>
        <taxon>Metazoa</taxon>
        <taxon>Spiralia</taxon>
        <taxon>Lophotrochozoa</taxon>
        <taxon>Mollusca</taxon>
        <taxon>Gastropoda</taxon>
        <taxon>Heterobranchia</taxon>
        <taxon>Euthyneura</taxon>
        <taxon>Panpulmonata</taxon>
        <taxon>Sacoglossa</taxon>
        <taxon>Placobranchoidea</taxon>
        <taxon>Plakobranchidae</taxon>
        <taxon>Plakobranchus</taxon>
    </lineage>
</organism>
<proteinExistence type="predicted"/>
<accession>A0AAV3Z2K8</accession>